<keyword evidence="2" id="KW-1185">Reference proteome</keyword>
<accession>A0A015LGQ3</accession>
<reference evidence="1 2" key="1">
    <citation type="submission" date="2014-02" db="EMBL/GenBank/DDBJ databases">
        <title>Single nucleus genome sequencing reveals high similarity among nuclei of an endomycorrhizal fungus.</title>
        <authorList>
            <person name="Lin K."/>
            <person name="Geurts R."/>
            <person name="Zhang Z."/>
            <person name="Limpens E."/>
            <person name="Saunders D.G."/>
            <person name="Mu D."/>
            <person name="Pang E."/>
            <person name="Cao H."/>
            <person name="Cha H."/>
            <person name="Lin T."/>
            <person name="Zhou Q."/>
            <person name="Shang Y."/>
            <person name="Li Y."/>
            <person name="Ivanov S."/>
            <person name="Sharma T."/>
            <person name="Velzen R.V."/>
            <person name="Ruijter N.D."/>
            <person name="Aanen D.K."/>
            <person name="Win J."/>
            <person name="Kamoun S."/>
            <person name="Bisseling T."/>
            <person name="Huang S."/>
        </authorList>
    </citation>
    <scope>NUCLEOTIDE SEQUENCE [LARGE SCALE GENOMIC DNA]</scope>
    <source>
        <strain evidence="2">DAOM197198w</strain>
    </source>
</reference>
<evidence type="ECO:0000313" key="1">
    <source>
        <dbReference type="EMBL" id="EXX78854.1"/>
    </source>
</evidence>
<sequence>MQRVPTCLIPHTLSAEAVGSGCGGVARRASTTPNFGAKWQMANAFDSSVLDGYPQAFACPPARLKDVNRL</sequence>
<dbReference type="HOGENOM" id="CLU_2759142_0_0_1"/>
<protein>
    <submittedName>
        <fullName evidence="1">Uncharacterized protein</fullName>
    </submittedName>
</protein>
<proteinExistence type="predicted"/>
<dbReference type="Proteomes" id="UP000022910">
    <property type="component" value="Unassembled WGS sequence"/>
</dbReference>
<comment type="caution">
    <text evidence="1">The sequence shown here is derived from an EMBL/GenBank/DDBJ whole genome shotgun (WGS) entry which is preliminary data.</text>
</comment>
<organism evidence="1 2">
    <name type="scientific">Rhizophagus irregularis (strain DAOM 197198w)</name>
    <name type="common">Glomus intraradices</name>
    <dbReference type="NCBI Taxonomy" id="1432141"/>
    <lineage>
        <taxon>Eukaryota</taxon>
        <taxon>Fungi</taxon>
        <taxon>Fungi incertae sedis</taxon>
        <taxon>Mucoromycota</taxon>
        <taxon>Glomeromycotina</taxon>
        <taxon>Glomeromycetes</taxon>
        <taxon>Glomerales</taxon>
        <taxon>Glomeraceae</taxon>
        <taxon>Rhizophagus</taxon>
    </lineage>
</organism>
<gene>
    <name evidence="1" type="ORF">RirG_011220</name>
</gene>
<evidence type="ECO:0000313" key="2">
    <source>
        <dbReference type="Proteomes" id="UP000022910"/>
    </source>
</evidence>
<name>A0A015LGQ3_RHIIW</name>
<dbReference type="AlphaFoldDB" id="A0A015LGQ3"/>
<dbReference type="EMBL" id="JEMT01007517">
    <property type="protein sequence ID" value="EXX78854.1"/>
    <property type="molecule type" value="Genomic_DNA"/>
</dbReference>